<dbReference type="Gene3D" id="3.30.2010.30">
    <property type="match status" value="1"/>
</dbReference>
<keyword evidence="5 7" id="KW-0862">Zinc</keyword>
<name>A0AAE1RSB4_9SOLA</name>
<keyword evidence="10" id="KW-1185">Reference proteome</keyword>
<dbReference type="GO" id="GO:0006508">
    <property type="term" value="P:proteolysis"/>
    <property type="evidence" value="ECO:0007669"/>
    <property type="project" value="UniProtKB-KW"/>
</dbReference>
<dbReference type="GO" id="GO:0008270">
    <property type="term" value="F:zinc ion binding"/>
    <property type="evidence" value="ECO:0007669"/>
    <property type="project" value="InterPro"/>
</dbReference>
<dbReference type="InterPro" id="IPR034015">
    <property type="entry name" value="M1_LTA4H"/>
</dbReference>
<keyword evidence="3 7" id="KW-0479">Metal-binding</keyword>
<proteinExistence type="inferred from homology"/>
<accession>A0AAE1RSB4</accession>
<dbReference type="EMBL" id="JAVYJV010000013">
    <property type="protein sequence ID" value="KAK4356072.1"/>
    <property type="molecule type" value="Genomic_DNA"/>
</dbReference>
<dbReference type="PANTHER" id="PTHR45726">
    <property type="entry name" value="LEUKOTRIENE A-4 HYDROLASE"/>
    <property type="match status" value="1"/>
</dbReference>
<keyword evidence="6" id="KW-0482">Metalloprotease</keyword>
<feature type="binding site" evidence="7">
    <location>
        <position position="115"/>
    </location>
    <ligand>
        <name>Zn(2+)</name>
        <dbReference type="ChEBI" id="CHEBI:29105"/>
        <note>catalytic</note>
    </ligand>
</feature>
<evidence type="ECO:0000256" key="2">
    <source>
        <dbReference type="ARBA" id="ARBA00022670"/>
    </source>
</evidence>
<comment type="caution">
    <text evidence="9">The sequence shown here is derived from an EMBL/GenBank/DDBJ whole genome shotgun (WGS) entry which is preliminary data.</text>
</comment>
<evidence type="ECO:0000256" key="3">
    <source>
        <dbReference type="ARBA" id="ARBA00022723"/>
    </source>
</evidence>
<dbReference type="Pfam" id="PF01433">
    <property type="entry name" value="Peptidase_M1"/>
    <property type="match status" value="1"/>
</dbReference>
<gene>
    <name evidence="9" type="ORF">RND71_025043</name>
</gene>
<dbReference type="GO" id="GO:0008237">
    <property type="term" value="F:metallopeptidase activity"/>
    <property type="evidence" value="ECO:0007669"/>
    <property type="project" value="UniProtKB-KW"/>
</dbReference>
<dbReference type="GO" id="GO:0005829">
    <property type="term" value="C:cytosol"/>
    <property type="evidence" value="ECO:0007669"/>
    <property type="project" value="TreeGrafter"/>
</dbReference>
<comment type="similarity">
    <text evidence="1">Belongs to the peptidase M1 family.</text>
</comment>
<comment type="cofactor">
    <cofactor evidence="7">
        <name>Zn(2+)</name>
        <dbReference type="ChEBI" id="CHEBI:29105"/>
    </cofactor>
    <text evidence="7">Binds 1 zinc ion per subunit.</text>
</comment>
<dbReference type="FunFam" id="3.30.2010.30:FF:000001">
    <property type="entry name" value="Leukotriene A(4) hydrolase"/>
    <property type="match status" value="1"/>
</dbReference>
<organism evidence="9 10">
    <name type="scientific">Anisodus tanguticus</name>
    <dbReference type="NCBI Taxonomy" id="243964"/>
    <lineage>
        <taxon>Eukaryota</taxon>
        <taxon>Viridiplantae</taxon>
        <taxon>Streptophyta</taxon>
        <taxon>Embryophyta</taxon>
        <taxon>Tracheophyta</taxon>
        <taxon>Spermatophyta</taxon>
        <taxon>Magnoliopsida</taxon>
        <taxon>eudicotyledons</taxon>
        <taxon>Gunneridae</taxon>
        <taxon>Pentapetalae</taxon>
        <taxon>asterids</taxon>
        <taxon>lamiids</taxon>
        <taxon>Solanales</taxon>
        <taxon>Solanaceae</taxon>
        <taxon>Solanoideae</taxon>
        <taxon>Hyoscyameae</taxon>
        <taxon>Anisodus</taxon>
    </lineage>
</organism>
<feature type="domain" description="Peptidase M1 membrane alanine aminopeptidase" evidence="8">
    <location>
        <begin position="58"/>
        <end position="120"/>
    </location>
</feature>
<dbReference type="SUPFAM" id="SSF55486">
    <property type="entry name" value="Metalloproteases ('zincins'), catalytic domain"/>
    <property type="match status" value="1"/>
</dbReference>
<protein>
    <recommendedName>
        <fullName evidence="8">Peptidase M1 membrane alanine aminopeptidase domain-containing protein</fullName>
    </recommendedName>
</protein>
<evidence type="ECO:0000256" key="5">
    <source>
        <dbReference type="ARBA" id="ARBA00022833"/>
    </source>
</evidence>
<evidence type="ECO:0000313" key="9">
    <source>
        <dbReference type="EMBL" id="KAK4356072.1"/>
    </source>
</evidence>
<dbReference type="AlphaFoldDB" id="A0AAE1RSB4"/>
<evidence type="ECO:0000256" key="7">
    <source>
        <dbReference type="PIRSR" id="PIRSR634015-3"/>
    </source>
</evidence>
<dbReference type="Proteomes" id="UP001291623">
    <property type="component" value="Unassembled WGS sequence"/>
</dbReference>
<evidence type="ECO:0000256" key="4">
    <source>
        <dbReference type="ARBA" id="ARBA00022801"/>
    </source>
</evidence>
<evidence type="ECO:0000313" key="10">
    <source>
        <dbReference type="Proteomes" id="UP001291623"/>
    </source>
</evidence>
<sequence length="120" mass="13489">MSARHVERRPHCCLRGKGFVRIQCGELGSMEVGPRARVYAEVVPEVLDVAVKEFAGTEEMIQVGEKLFRPYDWERFDLLVLPPSFPYGGMENPRMVFLTPTMIKGDTSGVQVVAHELAHS</sequence>
<reference evidence="9" key="1">
    <citation type="submission" date="2023-12" db="EMBL/GenBank/DDBJ databases">
        <title>Genome assembly of Anisodus tanguticus.</title>
        <authorList>
            <person name="Wang Y.-J."/>
        </authorList>
    </citation>
    <scope>NUCLEOTIDE SEQUENCE</scope>
    <source>
        <strain evidence="9">KB-2021</strain>
        <tissue evidence="9">Leaf</tissue>
    </source>
</reference>
<evidence type="ECO:0000256" key="6">
    <source>
        <dbReference type="ARBA" id="ARBA00023049"/>
    </source>
</evidence>
<evidence type="ECO:0000259" key="8">
    <source>
        <dbReference type="Pfam" id="PF01433"/>
    </source>
</evidence>
<keyword evidence="2" id="KW-0645">Protease</keyword>
<keyword evidence="4" id="KW-0378">Hydrolase</keyword>
<dbReference type="PANTHER" id="PTHR45726:SF3">
    <property type="entry name" value="LEUKOTRIENE A-4 HYDROLASE"/>
    <property type="match status" value="1"/>
</dbReference>
<dbReference type="InterPro" id="IPR014782">
    <property type="entry name" value="Peptidase_M1_dom"/>
</dbReference>
<evidence type="ECO:0000256" key="1">
    <source>
        <dbReference type="ARBA" id="ARBA00010136"/>
    </source>
</evidence>
<feature type="binding site" evidence="7">
    <location>
        <position position="119"/>
    </location>
    <ligand>
        <name>Zn(2+)</name>
        <dbReference type="ChEBI" id="CHEBI:29105"/>
        <note>catalytic</note>
    </ligand>
</feature>